<dbReference type="InterPro" id="IPR036390">
    <property type="entry name" value="WH_DNA-bd_sf"/>
</dbReference>
<feature type="domain" description="OB" evidence="7">
    <location>
        <begin position="75"/>
        <end position="141"/>
    </location>
</feature>
<dbReference type="InterPro" id="IPR040260">
    <property type="entry name" value="RFA2-like"/>
</dbReference>
<organism evidence="9 10">
    <name type="scientific">Colletotrichum sojae</name>
    <dbReference type="NCBI Taxonomy" id="2175907"/>
    <lineage>
        <taxon>Eukaryota</taxon>
        <taxon>Fungi</taxon>
        <taxon>Dikarya</taxon>
        <taxon>Ascomycota</taxon>
        <taxon>Pezizomycotina</taxon>
        <taxon>Sordariomycetes</taxon>
        <taxon>Hypocreomycetidae</taxon>
        <taxon>Glomerellales</taxon>
        <taxon>Glomerellaceae</taxon>
        <taxon>Colletotrichum</taxon>
        <taxon>Colletotrichum orchidearum species complex</taxon>
    </lineage>
</organism>
<accession>A0A8H6JB20</accession>
<keyword evidence="3" id="KW-0235">DNA replication</keyword>
<evidence type="ECO:0000256" key="5">
    <source>
        <dbReference type="ARBA" id="ARBA00023242"/>
    </source>
</evidence>
<dbReference type="EMBL" id="WIGN01000096">
    <property type="protein sequence ID" value="KAF6809770.1"/>
    <property type="molecule type" value="Genomic_DNA"/>
</dbReference>
<protein>
    <recommendedName>
        <fullName evidence="11">Replication factor A protein 2</fullName>
    </recommendedName>
</protein>
<dbReference type="PANTHER" id="PTHR13989">
    <property type="entry name" value="REPLICATION PROTEIN A-RELATED"/>
    <property type="match status" value="1"/>
</dbReference>
<evidence type="ECO:0000256" key="1">
    <source>
        <dbReference type="ARBA" id="ARBA00004123"/>
    </source>
</evidence>
<dbReference type="GO" id="GO:0000724">
    <property type="term" value="P:double-strand break repair via homologous recombination"/>
    <property type="evidence" value="ECO:0007669"/>
    <property type="project" value="TreeGrafter"/>
</dbReference>
<evidence type="ECO:0000256" key="3">
    <source>
        <dbReference type="ARBA" id="ARBA00022705"/>
    </source>
</evidence>
<dbReference type="InterPro" id="IPR012340">
    <property type="entry name" value="NA-bd_OB-fold"/>
</dbReference>
<dbReference type="AlphaFoldDB" id="A0A8H6JB20"/>
<evidence type="ECO:0000259" key="7">
    <source>
        <dbReference type="Pfam" id="PF01336"/>
    </source>
</evidence>
<evidence type="ECO:0000259" key="8">
    <source>
        <dbReference type="Pfam" id="PF08784"/>
    </source>
</evidence>
<name>A0A8H6JB20_9PEZI</name>
<dbReference type="Pfam" id="PF01336">
    <property type="entry name" value="tRNA_anti-codon"/>
    <property type="match status" value="1"/>
</dbReference>
<dbReference type="InterPro" id="IPR036388">
    <property type="entry name" value="WH-like_DNA-bd_sf"/>
</dbReference>
<comment type="subcellular location">
    <subcellularLocation>
        <location evidence="1">Nucleus</location>
    </subcellularLocation>
</comment>
<dbReference type="GO" id="GO:0003697">
    <property type="term" value="F:single-stranded DNA binding"/>
    <property type="evidence" value="ECO:0007669"/>
    <property type="project" value="TreeGrafter"/>
</dbReference>
<dbReference type="PIRSF" id="PIRSF036949">
    <property type="entry name" value="RPA32"/>
    <property type="match status" value="1"/>
</dbReference>
<dbReference type="SUPFAM" id="SSF46785">
    <property type="entry name" value="Winged helix' DNA-binding domain"/>
    <property type="match status" value="1"/>
</dbReference>
<comment type="similarity">
    <text evidence="2">Belongs to the replication factor A protein 2 family.</text>
</comment>
<dbReference type="SUPFAM" id="SSF50249">
    <property type="entry name" value="Nucleic acid-binding proteins"/>
    <property type="match status" value="1"/>
</dbReference>
<dbReference type="CDD" id="cd04478">
    <property type="entry name" value="RPA2_DBD_D"/>
    <property type="match status" value="1"/>
</dbReference>
<gene>
    <name evidence="9" type="ORF">CSOJ01_06705</name>
</gene>
<feature type="region of interest" description="Disordered" evidence="6">
    <location>
        <begin position="23"/>
        <end position="43"/>
    </location>
</feature>
<evidence type="ECO:0000256" key="6">
    <source>
        <dbReference type="SAM" id="MobiDB-lite"/>
    </source>
</evidence>
<dbReference type="Gene3D" id="2.40.50.140">
    <property type="entry name" value="Nucleic acid-binding proteins"/>
    <property type="match status" value="1"/>
</dbReference>
<evidence type="ECO:0008006" key="11">
    <source>
        <dbReference type="Google" id="ProtNLM"/>
    </source>
</evidence>
<evidence type="ECO:0000256" key="2">
    <source>
        <dbReference type="ARBA" id="ARBA00007815"/>
    </source>
</evidence>
<evidence type="ECO:0000313" key="9">
    <source>
        <dbReference type="EMBL" id="KAF6809770.1"/>
    </source>
</evidence>
<dbReference type="Pfam" id="PF08784">
    <property type="entry name" value="RPA_C"/>
    <property type="match status" value="1"/>
</dbReference>
<dbReference type="Proteomes" id="UP000652219">
    <property type="component" value="Unassembled WGS sequence"/>
</dbReference>
<keyword evidence="4" id="KW-0238">DNA-binding</keyword>
<dbReference type="GO" id="GO:0006289">
    <property type="term" value="P:nucleotide-excision repair"/>
    <property type="evidence" value="ECO:0007669"/>
    <property type="project" value="TreeGrafter"/>
</dbReference>
<comment type="caution">
    <text evidence="9">The sequence shown here is derived from an EMBL/GenBank/DDBJ whole genome shotgun (WGS) entry which is preliminary data.</text>
</comment>
<evidence type="ECO:0000313" key="10">
    <source>
        <dbReference type="Proteomes" id="UP000652219"/>
    </source>
</evidence>
<dbReference type="Gene3D" id="1.10.10.10">
    <property type="entry name" value="Winged helix-like DNA-binding domain superfamily/Winged helix DNA-binding domain"/>
    <property type="match status" value="1"/>
</dbReference>
<dbReference type="GO" id="GO:0006260">
    <property type="term" value="P:DNA replication"/>
    <property type="evidence" value="ECO:0007669"/>
    <property type="project" value="UniProtKB-KW"/>
</dbReference>
<reference evidence="9 10" key="1">
    <citation type="journal article" date="2020" name="Phytopathology">
        <title>Genome Sequence Resources of Colletotrichum truncatum, C. plurivorum, C. musicola, and C. sojae: Four Species Pathogenic to Soybean (Glycine max).</title>
        <authorList>
            <person name="Rogerio F."/>
            <person name="Boufleur T.R."/>
            <person name="Ciampi-Guillardi M."/>
            <person name="Sukno S.A."/>
            <person name="Thon M.R."/>
            <person name="Massola Junior N.S."/>
            <person name="Baroncelli R."/>
        </authorList>
    </citation>
    <scope>NUCLEOTIDE SEQUENCE [LARGE SCALE GENOMIC DNA]</scope>
    <source>
        <strain evidence="9 10">LFN0009</strain>
    </source>
</reference>
<proteinExistence type="inferred from homology"/>
<dbReference type="InterPro" id="IPR014646">
    <property type="entry name" value="Rfa2/RPA32"/>
</dbReference>
<dbReference type="GO" id="GO:0035861">
    <property type="term" value="C:site of double-strand break"/>
    <property type="evidence" value="ECO:0007669"/>
    <property type="project" value="TreeGrafter"/>
</dbReference>
<dbReference type="GO" id="GO:0005662">
    <property type="term" value="C:DNA replication factor A complex"/>
    <property type="evidence" value="ECO:0007669"/>
    <property type="project" value="TreeGrafter"/>
</dbReference>
<feature type="domain" description="Replication protein A C-terminal" evidence="8">
    <location>
        <begin position="166"/>
        <end position="284"/>
    </location>
</feature>
<dbReference type="InterPro" id="IPR014892">
    <property type="entry name" value="RPA_C"/>
</dbReference>
<dbReference type="InterPro" id="IPR004365">
    <property type="entry name" value="NA-bd_OB_tRNA"/>
</dbReference>
<keyword evidence="10" id="KW-1185">Reference proteome</keyword>
<dbReference type="PANTHER" id="PTHR13989:SF16">
    <property type="entry name" value="REPLICATION PROTEIN A2"/>
    <property type="match status" value="1"/>
</dbReference>
<dbReference type="GO" id="GO:0000781">
    <property type="term" value="C:chromosome, telomeric region"/>
    <property type="evidence" value="ECO:0007669"/>
    <property type="project" value="TreeGrafter"/>
</dbReference>
<sequence length="291" mass="30231">MSAYGGYSKTSYGAQGGEDGGGFVYGGSQQQGSQGGGKSYGEDSLRPVTIKQIIDAEEAYPGADFRIDGNAVTQVTFVAQIRQISPQPTNITLKLDDGTGLIEVKKWVDTDKKDDADSNLELEGHVRVWGRLKSFNGKRHVGAHFIRPVTDFNEVNYHLLEATYVHLYFTQGPPGGGGGGGGGGDAANGGGAGGDGMFVDGNDSYGGGAGGGQAGGNSAHAGKLRGCSPNAQKMFNFINNSPGGNEGVHINQIATQAGMSVREVVGASDELLGQGLIYTTIDDETWAILDY</sequence>
<keyword evidence="5" id="KW-0539">Nucleus</keyword>
<evidence type="ECO:0000256" key="4">
    <source>
        <dbReference type="ARBA" id="ARBA00023125"/>
    </source>
</evidence>